<dbReference type="Pfam" id="PF13483">
    <property type="entry name" value="Lactamase_B_3"/>
    <property type="match status" value="1"/>
</dbReference>
<dbReference type="Proteomes" id="UP000176558">
    <property type="component" value="Unassembled WGS sequence"/>
</dbReference>
<evidence type="ECO:0000313" key="1">
    <source>
        <dbReference type="EMBL" id="OHB12274.1"/>
    </source>
</evidence>
<reference evidence="1 2" key="1">
    <citation type="journal article" date="2016" name="Nat. Commun.">
        <title>Thousands of microbial genomes shed light on interconnected biogeochemical processes in an aquifer system.</title>
        <authorList>
            <person name="Anantharaman K."/>
            <person name="Brown C.T."/>
            <person name="Hug L.A."/>
            <person name="Sharon I."/>
            <person name="Castelle C.J."/>
            <person name="Probst A.J."/>
            <person name="Thomas B.C."/>
            <person name="Singh A."/>
            <person name="Wilkins M.J."/>
            <person name="Karaoz U."/>
            <person name="Brodie E.L."/>
            <person name="Williams K.H."/>
            <person name="Hubbard S.S."/>
            <person name="Banfield J.F."/>
        </authorList>
    </citation>
    <scope>NUCLEOTIDE SEQUENCE [LARGE SCALE GENOMIC DNA]</scope>
</reference>
<organism evidence="1 2">
    <name type="scientific">Candidatus Zambryskibacteria bacterium RIFCSPLOWO2_12_FULL_39_23</name>
    <dbReference type="NCBI Taxonomy" id="1802776"/>
    <lineage>
        <taxon>Bacteria</taxon>
        <taxon>Candidatus Zambryskiibacteriota</taxon>
    </lineage>
</organism>
<dbReference type="InterPro" id="IPR036866">
    <property type="entry name" value="RibonucZ/Hydroxyglut_hydro"/>
</dbReference>
<evidence type="ECO:0008006" key="3">
    <source>
        <dbReference type="Google" id="ProtNLM"/>
    </source>
</evidence>
<evidence type="ECO:0000313" key="2">
    <source>
        <dbReference type="Proteomes" id="UP000176558"/>
    </source>
</evidence>
<sequence>MIITYHGVDFFKVSFGDITIAVNPLSKDSKFKSTKFGSDITLVSVKSSPEHNGVDVTSRGDKASFVIKGPGEYEVSGVFIKGFLSKTKYPDGEHINTIYTVTLEGMSLGFLGALSEKDLSAEAKEALDGIDILFAPIGGDGVLDASPAHKLAVQFEPKLIIPSHFGEVGDKNALKVFLKEAGEEGVKPVDKLTIKRKDVEDMEGDVIVLEVV</sequence>
<dbReference type="PANTHER" id="PTHR39189">
    <property type="entry name" value="UPF0173 METAL-DEPENDENT HYDROLASE YTKL"/>
    <property type="match status" value="1"/>
</dbReference>
<comment type="caution">
    <text evidence="1">The sequence shown here is derived from an EMBL/GenBank/DDBJ whole genome shotgun (WGS) entry which is preliminary data.</text>
</comment>
<dbReference type="EMBL" id="MHWT01000019">
    <property type="protein sequence ID" value="OHB12274.1"/>
    <property type="molecule type" value="Genomic_DNA"/>
</dbReference>
<accession>A0A1G2US96</accession>
<gene>
    <name evidence="1" type="ORF">A3G99_00735</name>
</gene>
<dbReference type="Gene3D" id="3.60.15.10">
    <property type="entry name" value="Ribonuclease Z/Hydroxyacylglutathione hydrolase-like"/>
    <property type="match status" value="1"/>
</dbReference>
<dbReference type="AlphaFoldDB" id="A0A1G2US96"/>
<protein>
    <recommendedName>
        <fullName evidence="3">Lactamase</fullName>
    </recommendedName>
</protein>
<proteinExistence type="predicted"/>
<name>A0A1G2US96_9BACT</name>
<dbReference type="PANTHER" id="PTHR39189:SF1">
    <property type="entry name" value="UPF0173 METAL-DEPENDENT HYDROLASE YTKL"/>
    <property type="match status" value="1"/>
</dbReference>